<name>A0A645I3D2_9ZZZZ</name>
<proteinExistence type="predicted"/>
<protein>
    <submittedName>
        <fullName evidence="1">Uncharacterized protein</fullName>
    </submittedName>
</protein>
<sequence length="64" mass="7274">MNNIKIGHLQTSMIMRINQGQTGTIMRHCRYRSAIEIKHFKRIITAIAHIGQRNDGITLMTPAA</sequence>
<comment type="caution">
    <text evidence="1">The sequence shown here is derived from an EMBL/GenBank/DDBJ whole genome shotgun (WGS) entry which is preliminary data.</text>
</comment>
<dbReference type="EMBL" id="VSSQ01105938">
    <property type="protein sequence ID" value="MPN45791.1"/>
    <property type="molecule type" value="Genomic_DNA"/>
</dbReference>
<evidence type="ECO:0000313" key="1">
    <source>
        <dbReference type="EMBL" id="MPN45791.1"/>
    </source>
</evidence>
<reference evidence="1" key="1">
    <citation type="submission" date="2019-08" db="EMBL/GenBank/DDBJ databases">
        <authorList>
            <person name="Kucharzyk K."/>
            <person name="Murdoch R.W."/>
            <person name="Higgins S."/>
            <person name="Loffler F."/>
        </authorList>
    </citation>
    <scope>NUCLEOTIDE SEQUENCE</scope>
</reference>
<accession>A0A645I3D2</accession>
<dbReference type="AlphaFoldDB" id="A0A645I3D2"/>
<gene>
    <name evidence="1" type="ORF">SDC9_193363</name>
</gene>
<organism evidence="1">
    <name type="scientific">bioreactor metagenome</name>
    <dbReference type="NCBI Taxonomy" id="1076179"/>
    <lineage>
        <taxon>unclassified sequences</taxon>
        <taxon>metagenomes</taxon>
        <taxon>ecological metagenomes</taxon>
    </lineage>
</organism>